<dbReference type="Proteomes" id="UP000280881">
    <property type="component" value="Unassembled WGS sequence"/>
</dbReference>
<dbReference type="PANTHER" id="PTHR30511">
    <property type="entry name" value="ALANINE RACEMASE"/>
    <property type="match status" value="1"/>
</dbReference>
<dbReference type="Gene3D" id="3.20.20.10">
    <property type="entry name" value="Alanine racemase"/>
    <property type="match status" value="1"/>
</dbReference>
<evidence type="ECO:0000256" key="5">
    <source>
        <dbReference type="HAMAP-Rule" id="MF_01201"/>
    </source>
</evidence>
<keyword evidence="4 5" id="KW-0413">Isomerase</keyword>
<protein>
    <recommendedName>
        <fullName evidence="5">Alanine racemase</fullName>
        <ecNumber evidence="5">5.1.1.1</ecNumber>
    </recommendedName>
</protein>
<dbReference type="EC" id="5.1.1.1" evidence="5"/>
<evidence type="ECO:0000256" key="3">
    <source>
        <dbReference type="ARBA" id="ARBA00022898"/>
    </source>
</evidence>
<evidence type="ECO:0000256" key="6">
    <source>
        <dbReference type="PIRSR" id="PIRSR600821-50"/>
    </source>
</evidence>
<dbReference type="PROSITE" id="PS00395">
    <property type="entry name" value="ALANINE_RACEMASE"/>
    <property type="match status" value="1"/>
</dbReference>
<evidence type="ECO:0000256" key="7">
    <source>
        <dbReference type="PIRSR" id="PIRSR600821-52"/>
    </source>
</evidence>
<sequence>MLRWAEVNLDRLFKNYREVEKLSKGKGIFAVVKANAYGHGSVEVARFLQSRTNVSGFAVATYGEGAELLLAGIERPILVMSSTVEEGKDFLKEPSLIPVVYDFKELSLVKELNVPFHVKVDTGMGRLGFLKEEWGELLSQLKGSKVKGVMTHFCCAEERREITEKQLDEFKSFVRELQKLVPEPLVVHAENSAALSLKLNSVLTHCRVGLALYGSRPTPSYPAELEQVMEVKAKVLTVKELPPGYSISYSATYTTKGRERIAVIAFGYADGYPRELSNRGKVLIEGKECPVRGRVCMDMLITSVPEEVKKGSVATLFGKGLTFEEVARECRTIPYELMCRISQRVERVYRGV</sequence>
<evidence type="ECO:0000256" key="1">
    <source>
        <dbReference type="ARBA" id="ARBA00000316"/>
    </source>
</evidence>
<dbReference type="SUPFAM" id="SSF51419">
    <property type="entry name" value="PLP-binding barrel"/>
    <property type="match status" value="1"/>
</dbReference>
<comment type="similarity">
    <text evidence="5">Belongs to the alanine racemase family.</text>
</comment>
<dbReference type="Pfam" id="PF00842">
    <property type="entry name" value="Ala_racemase_C"/>
    <property type="match status" value="1"/>
</dbReference>
<dbReference type="InterPro" id="IPR029066">
    <property type="entry name" value="PLP-binding_barrel"/>
</dbReference>
<dbReference type="PRINTS" id="PR00992">
    <property type="entry name" value="ALARACEMASE"/>
</dbReference>
<dbReference type="HAMAP" id="MF_01201">
    <property type="entry name" value="Ala_racemase"/>
    <property type="match status" value="1"/>
</dbReference>
<accession>A0A420W7Q9</accession>
<dbReference type="InterPro" id="IPR000821">
    <property type="entry name" value="Ala_racemase"/>
</dbReference>
<feature type="binding site" evidence="5 7">
    <location>
        <position position="297"/>
    </location>
    <ligand>
        <name>substrate</name>
    </ligand>
</feature>
<feature type="active site" description="Proton acceptor; specific for D-alanine" evidence="5">
    <location>
        <position position="33"/>
    </location>
</feature>
<dbReference type="Gene3D" id="2.40.37.10">
    <property type="entry name" value="Lyase, Ornithine Decarboxylase, Chain A, domain 1"/>
    <property type="match status" value="1"/>
</dbReference>
<comment type="cofactor">
    <cofactor evidence="2 5 6">
        <name>pyridoxal 5'-phosphate</name>
        <dbReference type="ChEBI" id="CHEBI:597326"/>
    </cofactor>
</comment>
<dbReference type="CDD" id="cd00430">
    <property type="entry name" value="PLPDE_III_AR"/>
    <property type="match status" value="1"/>
</dbReference>
<feature type="domain" description="Alanine racemase C-terminal" evidence="8">
    <location>
        <begin position="228"/>
        <end position="350"/>
    </location>
</feature>
<feature type="binding site" evidence="5 7">
    <location>
        <position position="126"/>
    </location>
    <ligand>
        <name>substrate</name>
    </ligand>
</feature>
<comment type="catalytic activity">
    <reaction evidence="1 5">
        <text>L-alanine = D-alanine</text>
        <dbReference type="Rhea" id="RHEA:20249"/>
        <dbReference type="ChEBI" id="CHEBI:57416"/>
        <dbReference type="ChEBI" id="CHEBI:57972"/>
        <dbReference type="EC" id="5.1.1.1"/>
    </reaction>
</comment>
<dbReference type="GO" id="GO:0030170">
    <property type="term" value="F:pyridoxal phosphate binding"/>
    <property type="evidence" value="ECO:0007669"/>
    <property type="project" value="UniProtKB-UniRule"/>
</dbReference>
<dbReference type="SMART" id="SM01005">
    <property type="entry name" value="Ala_racemase_C"/>
    <property type="match status" value="1"/>
</dbReference>
<dbReference type="Pfam" id="PF01168">
    <property type="entry name" value="Ala_racemase_N"/>
    <property type="match status" value="1"/>
</dbReference>
<evidence type="ECO:0000313" key="9">
    <source>
        <dbReference type="EMBL" id="RKQ63343.1"/>
    </source>
</evidence>
<organism evidence="9 10">
    <name type="scientific">Thermovibrio guaymasensis</name>
    <dbReference type="NCBI Taxonomy" id="240167"/>
    <lineage>
        <taxon>Bacteria</taxon>
        <taxon>Pseudomonadati</taxon>
        <taxon>Aquificota</taxon>
        <taxon>Aquificia</taxon>
        <taxon>Desulfurobacteriales</taxon>
        <taxon>Desulfurobacteriaceae</taxon>
        <taxon>Thermovibrio</taxon>
    </lineage>
</organism>
<dbReference type="FunFam" id="3.20.20.10:FF:000002">
    <property type="entry name" value="Alanine racemase"/>
    <property type="match status" value="1"/>
</dbReference>
<dbReference type="InterPro" id="IPR011079">
    <property type="entry name" value="Ala_racemase_C"/>
</dbReference>
<comment type="pathway">
    <text evidence="5">Amino-acid biosynthesis; D-alanine biosynthesis; D-alanine from L-alanine: step 1/1.</text>
</comment>
<dbReference type="GO" id="GO:0005829">
    <property type="term" value="C:cytosol"/>
    <property type="evidence" value="ECO:0007669"/>
    <property type="project" value="TreeGrafter"/>
</dbReference>
<dbReference type="AlphaFoldDB" id="A0A420W7Q9"/>
<keyword evidence="3 5" id="KW-0663">Pyridoxal phosphate</keyword>
<name>A0A420W7Q9_9BACT</name>
<dbReference type="OrthoDB" id="9813814at2"/>
<reference evidence="9 10" key="1">
    <citation type="submission" date="2018-10" db="EMBL/GenBank/DDBJ databases">
        <title>Genomic Encyclopedia of Type Strains, Phase IV (KMG-IV): sequencing the most valuable type-strain genomes for metagenomic binning, comparative biology and taxonomic classification.</title>
        <authorList>
            <person name="Goeker M."/>
        </authorList>
    </citation>
    <scope>NUCLEOTIDE SEQUENCE [LARGE SCALE GENOMIC DNA]</scope>
    <source>
        <strain evidence="9 10">DSM 15521</strain>
    </source>
</reference>
<comment type="function">
    <text evidence="5">Catalyzes the interconversion of L-alanine and D-alanine. May also act on other amino acids.</text>
</comment>
<dbReference type="InterPro" id="IPR001608">
    <property type="entry name" value="Ala_racemase_N"/>
</dbReference>
<comment type="caution">
    <text evidence="9">The sequence shown here is derived from an EMBL/GenBank/DDBJ whole genome shotgun (WGS) entry which is preliminary data.</text>
</comment>
<evidence type="ECO:0000256" key="2">
    <source>
        <dbReference type="ARBA" id="ARBA00001933"/>
    </source>
</evidence>
<dbReference type="UniPathway" id="UPA00042">
    <property type="reaction ID" value="UER00497"/>
</dbReference>
<proteinExistence type="inferred from homology"/>
<feature type="modified residue" description="N6-(pyridoxal phosphate)lysine" evidence="5 6">
    <location>
        <position position="33"/>
    </location>
</feature>
<dbReference type="PANTHER" id="PTHR30511:SF0">
    <property type="entry name" value="ALANINE RACEMASE, CATABOLIC-RELATED"/>
    <property type="match status" value="1"/>
</dbReference>
<feature type="active site" description="Proton acceptor; specific for L-alanine" evidence="5">
    <location>
        <position position="249"/>
    </location>
</feature>
<dbReference type="NCBIfam" id="TIGR00492">
    <property type="entry name" value="alr"/>
    <property type="match status" value="1"/>
</dbReference>
<dbReference type="GO" id="GO:0030632">
    <property type="term" value="P:D-alanine biosynthetic process"/>
    <property type="evidence" value="ECO:0007669"/>
    <property type="project" value="UniProtKB-UniRule"/>
</dbReference>
<evidence type="ECO:0000313" key="10">
    <source>
        <dbReference type="Proteomes" id="UP000280881"/>
    </source>
</evidence>
<evidence type="ECO:0000256" key="4">
    <source>
        <dbReference type="ARBA" id="ARBA00023235"/>
    </source>
</evidence>
<dbReference type="SUPFAM" id="SSF50621">
    <property type="entry name" value="Alanine racemase C-terminal domain-like"/>
    <property type="match status" value="1"/>
</dbReference>
<keyword evidence="10" id="KW-1185">Reference proteome</keyword>
<dbReference type="GO" id="GO:0008784">
    <property type="term" value="F:alanine racemase activity"/>
    <property type="evidence" value="ECO:0007669"/>
    <property type="project" value="UniProtKB-UniRule"/>
</dbReference>
<gene>
    <name evidence="9" type="ORF">C7457_0212</name>
</gene>
<dbReference type="RefSeq" id="WP_121169583.1">
    <property type="nucleotide sequence ID" value="NZ_RBIE01000001.1"/>
</dbReference>
<evidence type="ECO:0000259" key="8">
    <source>
        <dbReference type="SMART" id="SM01005"/>
    </source>
</evidence>
<dbReference type="EMBL" id="RBIE01000001">
    <property type="protein sequence ID" value="RKQ63343.1"/>
    <property type="molecule type" value="Genomic_DNA"/>
</dbReference>
<dbReference type="InterPro" id="IPR009006">
    <property type="entry name" value="Ala_racemase/Decarboxylase_C"/>
</dbReference>
<dbReference type="InterPro" id="IPR020622">
    <property type="entry name" value="Ala_racemase_pyridoxalP-BS"/>
</dbReference>